<evidence type="ECO:0000256" key="1">
    <source>
        <dbReference type="ARBA" id="ARBA00007240"/>
    </source>
</evidence>
<dbReference type="PANTHER" id="PTHR31268">
    <property type="match status" value="1"/>
</dbReference>
<dbReference type="EMBL" id="JBAMMX010000026">
    <property type="protein sequence ID" value="KAK6913670.1"/>
    <property type="molecule type" value="Genomic_DNA"/>
</dbReference>
<dbReference type="Gene3D" id="3.20.20.70">
    <property type="entry name" value="Aldolase class I"/>
    <property type="match status" value="1"/>
</dbReference>
<proteinExistence type="inferred from homology"/>
<accession>A0AAN8UDY1</accession>
<dbReference type="InterPro" id="IPR008811">
    <property type="entry name" value="Glycosyl_hydrolases_36"/>
</dbReference>
<comment type="caution">
    <text evidence="6">The sequence shown here is derived from an EMBL/GenBank/DDBJ whole genome shotgun (WGS) entry which is preliminary data.</text>
</comment>
<feature type="compositionally biased region" description="Basic and acidic residues" evidence="5">
    <location>
        <begin position="1"/>
        <end position="13"/>
    </location>
</feature>
<keyword evidence="3" id="KW-0119">Carbohydrate metabolism</keyword>
<dbReference type="InterPro" id="IPR013785">
    <property type="entry name" value="Aldolase_TIM"/>
</dbReference>
<dbReference type="AlphaFoldDB" id="A0AAN8UDY1"/>
<name>A0AAN8UDY1_9MAGN</name>
<evidence type="ECO:0000313" key="7">
    <source>
        <dbReference type="Proteomes" id="UP001370490"/>
    </source>
</evidence>
<dbReference type="Pfam" id="PF05691">
    <property type="entry name" value="Raffinose_syn"/>
    <property type="match status" value="1"/>
</dbReference>
<keyword evidence="7" id="KW-1185">Reference proteome</keyword>
<organism evidence="6 7">
    <name type="scientific">Dillenia turbinata</name>
    <dbReference type="NCBI Taxonomy" id="194707"/>
    <lineage>
        <taxon>Eukaryota</taxon>
        <taxon>Viridiplantae</taxon>
        <taxon>Streptophyta</taxon>
        <taxon>Embryophyta</taxon>
        <taxon>Tracheophyta</taxon>
        <taxon>Spermatophyta</taxon>
        <taxon>Magnoliopsida</taxon>
        <taxon>eudicotyledons</taxon>
        <taxon>Gunneridae</taxon>
        <taxon>Pentapetalae</taxon>
        <taxon>Dilleniales</taxon>
        <taxon>Dilleniaceae</taxon>
        <taxon>Dillenia</taxon>
    </lineage>
</organism>
<comment type="catalytic activity">
    <reaction evidence="4">
        <text>alpha-D-galactosyl-(1-&gt;3)-1D-myo-inositol + sucrose = raffinose + myo-inositol</text>
        <dbReference type="Rhea" id="RHEA:20161"/>
        <dbReference type="ChEBI" id="CHEBI:16634"/>
        <dbReference type="ChEBI" id="CHEBI:17268"/>
        <dbReference type="ChEBI" id="CHEBI:17505"/>
        <dbReference type="ChEBI" id="CHEBI:17992"/>
        <dbReference type="EC" id="2.4.1.82"/>
    </reaction>
</comment>
<dbReference type="PANTHER" id="PTHR31268:SF12">
    <property type="entry name" value="GALACTINOL--SUCROSE GALACTOSYLTRANSFERASE"/>
    <property type="match status" value="1"/>
</dbReference>
<dbReference type="InterPro" id="IPR017853">
    <property type="entry name" value="GH"/>
</dbReference>
<dbReference type="EC" id="2.4.1.82" evidence="2"/>
<gene>
    <name evidence="6" type="ORF">RJ641_020991</name>
</gene>
<evidence type="ECO:0000313" key="6">
    <source>
        <dbReference type="EMBL" id="KAK6913670.1"/>
    </source>
</evidence>
<comment type="similarity">
    <text evidence="1">Belongs to the glycosyl hydrolases 36 family.</text>
</comment>
<protein>
    <recommendedName>
        <fullName evidence="2">galactinol--sucrose galactosyltransferase</fullName>
        <ecNumber evidence="2">2.4.1.82</ecNumber>
    </recommendedName>
</protein>
<evidence type="ECO:0000256" key="5">
    <source>
        <dbReference type="SAM" id="MobiDB-lite"/>
    </source>
</evidence>
<feature type="region of interest" description="Disordered" evidence="5">
    <location>
        <begin position="1"/>
        <end position="27"/>
    </location>
</feature>
<dbReference type="Proteomes" id="UP001370490">
    <property type="component" value="Unassembled WGS sequence"/>
</dbReference>
<sequence length="767" mass="85963">MNLEARSGRHKEWPPLPSDRPNHSPHSTNLNICVDGVTILSHVPANVTLSGFSSIPHSSNESSPPPPHMLKAAHAKSPNGAFLGLHVDKPQYRILNSIGRLVERKFLSIFRFKTWWSTMWVGSNGSDLQMETQLILLQLQEPNSNSYVLILPLIEGNFRAAIHPGNEGEVILCVESGSTQVKANSFSSCAYFHVGDNPFDLMRDAFTAIRVHLGTFTLENPPRIIDKFGWCSWDAFYLTVEPVGLWHGVKSFVENGFHLRFLIIDDGWQSINMDHENPFEDSKDLTGLGSQMLCRLYRFKENEKFAKYQVGTMLRPDAPKFDQEEHDKKFKEMVELAMKKKSLSNGGELDASSFPEARTIEYLKEIEGLERGGLKALLNDMKVKFPSLDDVYVWHALCGAWGGVRPGTTGLNAKITRAKLAAGLEKTMNDLAVDMIVKGGIGLVEPSQAAELYEVMHSYLADVGVTGVKIDVIHTLEYVGEDHGGRVQLAKAYYDGLNKSLNKNFGGSGLIASMEQCNDFFFLATKDISMGRVGDDFWFEDPNGDPMGVYWLQGVHMIHCSYNSLWQGQFIQPDWDMFQSDHFGGVVGVFNCQGAGWYPEEHKCRAYPQSYKPISGSVSSDNMEWEQKASTAQFRSTEQFAVYHHKSDELHLINSKEEIKITLQPSSFEIFTFSPVHRLNQKAKFAPVGLENMFNSGGAIENLEYESNSVRIKVKGTGKFLAYSSENPMQVVLNGEKVKFEWTRNGGLNFRVPWIGGELSDALIILN</sequence>
<reference evidence="6 7" key="1">
    <citation type="submission" date="2023-12" db="EMBL/GenBank/DDBJ databases">
        <title>A high-quality genome assembly for Dillenia turbinata (Dilleniales).</title>
        <authorList>
            <person name="Chanderbali A."/>
        </authorList>
    </citation>
    <scope>NUCLEOTIDE SEQUENCE [LARGE SCALE GENOMIC DNA]</scope>
    <source>
        <strain evidence="6">LSX21</strain>
        <tissue evidence="6">Leaf</tissue>
    </source>
</reference>
<dbReference type="GO" id="GO:0016787">
    <property type="term" value="F:hydrolase activity"/>
    <property type="evidence" value="ECO:0007669"/>
    <property type="project" value="UniProtKB-KW"/>
</dbReference>
<evidence type="ECO:0000256" key="2">
    <source>
        <dbReference type="ARBA" id="ARBA00012708"/>
    </source>
</evidence>
<evidence type="ECO:0000256" key="4">
    <source>
        <dbReference type="ARBA" id="ARBA00049426"/>
    </source>
</evidence>
<evidence type="ECO:0000256" key="3">
    <source>
        <dbReference type="ARBA" id="ARBA00023277"/>
    </source>
</evidence>
<dbReference type="GO" id="GO:0047274">
    <property type="term" value="F:galactinol-sucrose galactosyltransferase activity"/>
    <property type="evidence" value="ECO:0007669"/>
    <property type="project" value="UniProtKB-EC"/>
</dbReference>
<keyword evidence="6" id="KW-0378">Hydrolase</keyword>
<dbReference type="SUPFAM" id="SSF51445">
    <property type="entry name" value="(Trans)glycosidases"/>
    <property type="match status" value="1"/>
</dbReference>